<name>A0ABN7VDG5_GIGMA</name>
<sequence>MEESSRKRSLGEIEEIEDSFGSEKENTPTNSPDTLNLTKNKRTSSTIESIYNYIITTDARKEYLIGLKDYSSNSHTGKFLTNKISNIVEKLGLDKFAAIVTDAASNCNLACQKIQKMYLHIWNVRYAAHVVNLIASNLVKLDNLKS</sequence>
<proteinExistence type="predicted"/>
<feature type="compositionally biased region" description="Basic and acidic residues" evidence="1">
    <location>
        <begin position="1"/>
        <end position="11"/>
    </location>
</feature>
<feature type="compositionally biased region" description="Polar residues" evidence="1">
    <location>
        <begin position="27"/>
        <end position="39"/>
    </location>
</feature>
<dbReference type="SUPFAM" id="SSF53098">
    <property type="entry name" value="Ribonuclease H-like"/>
    <property type="match status" value="1"/>
</dbReference>
<dbReference type="Proteomes" id="UP000789901">
    <property type="component" value="Unassembled WGS sequence"/>
</dbReference>
<accession>A0ABN7VDG5</accession>
<evidence type="ECO:0000313" key="3">
    <source>
        <dbReference type="EMBL" id="CAG8760449.1"/>
    </source>
</evidence>
<dbReference type="Pfam" id="PF04937">
    <property type="entry name" value="DUF659"/>
    <property type="match status" value="1"/>
</dbReference>
<evidence type="ECO:0000313" key="4">
    <source>
        <dbReference type="Proteomes" id="UP000789901"/>
    </source>
</evidence>
<feature type="domain" description="DUF659" evidence="2">
    <location>
        <begin position="34"/>
        <end position="145"/>
    </location>
</feature>
<gene>
    <name evidence="3" type="ORF">GMARGA_LOCUS17414</name>
</gene>
<keyword evidence="4" id="KW-1185">Reference proteome</keyword>
<comment type="caution">
    <text evidence="3">The sequence shown here is derived from an EMBL/GenBank/DDBJ whole genome shotgun (WGS) entry which is preliminary data.</text>
</comment>
<feature type="region of interest" description="Disordered" evidence="1">
    <location>
        <begin position="1"/>
        <end position="39"/>
    </location>
</feature>
<evidence type="ECO:0000259" key="2">
    <source>
        <dbReference type="Pfam" id="PF04937"/>
    </source>
</evidence>
<organism evidence="3 4">
    <name type="scientific">Gigaspora margarita</name>
    <dbReference type="NCBI Taxonomy" id="4874"/>
    <lineage>
        <taxon>Eukaryota</taxon>
        <taxon>Fungi</taxon>
        <taxon>Fungi incertae sedis</taxon>
        <taxon>Mucoromycota</taxon>
        <taxon>Glomeromycotina</taxon>
        <taxon>Glomeromycetes</taxon>
        <taxon>Diversisporales</taxon>
        <taxon>Gigasporaceae</taxon>
        <taxon>Gigaspora</taxon>
    </lineage>
</organism>
<dbReference type="EMBL" id="CAJVQB010013183">
    <property type="protein sequence ID" value="CAG8760449.1"/>
    <property type="molecule type" value="Genomic_DNA"/>
</dbReference>
<reference evidence="3 4" key="1">
    <citation type="submission" date="2021-06" db="EMBL/GenBank/DDBJ databases">
        <authorList>
            <person name="Kallberg Y."/>
            <person name="Tangrot J."/>
            <person name="Rosling A."/>
        </authorList>
    </citation>
    <scope>NUCLEOTIDE SEQUENCE [LARGE SCALE GENOMIC DNA]</scope>
    <source>
        <strain evidence="3 4">120-4 pot B 10/14</strain>
    </source>
</reference>
<dbReference type="InterPro" id="IPR007021">
    <property type="entry name" value="DUF659"/>
</dbReference>
<protein>
    <submittedName>
        <fullName evidence="3">1074_t:CDS:1</fullName>
    </submittedName>
</protein>
<dbReference type="InterPro" id="IPR012337">
    <property type="entry name" value="RNaseH-like_sf"/>
</dbReference>
<evidence type="ECO:0000256" key="1">
    <source>
        <dbReference type="SAM" id="MobiDB-lite"/>
    </source>
</evidence>